<name>A0A5Q6RJQ3_9ACTN</name>
<dbReference type="Proteomes" id="UP000307768">
    <property type="component" value="Unassembled WGS sequence"/>
</dbReference>
<feature type="domain" description="FAD-binding" evidence="4">
    <location>
        <begin position="13"/>
        <end position="348"/>
    </location>
</feature>
<protein>
    <submittedName>
        <fullName evidence="5">NAD(P)-binding protein</fullName>
    </submittedName>
</protein>
<evidence type="ECO:0000313" key="6">
    <source>
        <dbReference type="Proteomes" id="UP000307768"/>
    </source>
</evidence>
<evidence type="ECO:0000256" key="2">
    <source>
        <dbReference type="ARBA" id="ARBA00022630"/>
    </source>
</evidence>
<accession>A0A5Q6RJQ3</accession>
<reference evidence="5 6" key="1">
    <citation type="submission" date="2019-09" db="EMBL/GenBank/DDBJ databases">
        <title>Mumia zhuanghuii sp. nov. isolated from the intestinal contents of plateau pika (Ochotona curzoniae) in the Qinghai-Tibet plateau of China.</title>
        <authorList>
            <person name="Tian Z."/>
        </authorList>
    </citation>
    <scope>NUCLEOTIDE SEQUENCE [LARGE SCALE GENOMIC DNA]</scope>
    <source>
        <strain evidence="6">350</strain>
    </source>
</reference>
<dbReference type="PRINTS" id="PR00420">
    <property type="entry name" value="RNGMNOXGNASE"/>
</dbReference>
<dbReference type="Pfam" id="PF21274">
    <property type="entry name" value="Rng_hyd_C"/>
    <property type="match status" value="1"/>
</dbReference>
<dbReference type="Gene3D" id="3.30.70.2450">
    <property type="match status" value="1"/>
</dbReference>
<proteinExistence type="predicted"/>
<evidence type="ECO:0000256" key="1">
    <source>
        <dbReference type="ARBA" id="ARBA00001974"/>
    </source>
</evidence>
<comment type="caution">
    <text evidence="5">The sequence shown here is derived from an EMBL/GenBank/DDBJ whole genome shotgun (WGS) entry which is preliminary data.</text>
</comment>
<dbReference type="Gene3D" id="3.50.50.60">
    <property type="entry name" value="FAD/NAD(P)-binding domain"/>
    <property type="match status" value="1"/>
</dbReference>
<evidence type="ECO:0000259" key="4">
    <source>
        <dbReference type="Pfam" id="PF01494"/>
    </source>
</evidence>
<keyword evidence="2" id="KW-0285">Flavoprotein</keyword>
<gene>
    <name evidence="5" type="ORF">FE697_021085</name>
</gene>
<dbReference type="Pfam" id="PF01494">
    <property type="entry name" value="FAD_binding_3"/>
    <property type="match status" value="1"/>
</dbReference>
<sequence length="519" mass="54512">MNPRPRSDAGAPADVLVVGAGPTGLALALELAAQGVDVRVVDAAPDAVHESRAMVIQARTLELLDRHGVADDLVSAGDHAGSVTVHGRGRAATIPLFDAAVAETAYPFLLFLSQAETERILLGHLARREVYVERASPVVAVEQDGDLVTCTVGRGDGDAERVTARYVVGCDGAHSAVRAGAGIAFRGRTYPQSFVLADVEADGLGDGVHAYVGPTGLVFFFPLAHPAPWRVLTARPAEARGATTLGELQRVVAAQTGGGVTVRDPAWMTDFSISERCVDRLRAGRVLLAGDAAHIHSPAGGQGMNTGIQDAVNLGWKLALVCRGMATPALLDTYEAERLPVARRVVATTGRAFRVATSSNPLVRFLRPRAAPRVLPLLARVPALRRAGFRAVSELDVGYRGGPLAVDASGRRTDGVRAGDRLPDGQVVVDGLEGRLHRNLSATSFTLVLRGPADRWSAADVRALEARWGAVLRTCRVGAAGQSTQLLVRPDGYVGHRADGGDLSGVDRYLRSVLGSTAA</sequence>
<dbReference type="GO" id="GO:0016709">
    <property type="term" value="F:oxidoreductase activity, acting on paired donors, with incorporation or reduction of molecular oxygen, NAD(P)H as one donor, and incorporation of one atom of oxygen"/>
    <property type="evidence" value="ECO:0007669"/>
    <property type="project" value="UniProtKB-ARBA"/>
</dbReference>
<keyword evidence="3" id="KW-0274">FAD</keyword>
<dbReference type="InterPro" id="IPR036188">
    <property type="entry name" value="FAD/NAD-bd_sf"/>
</dbReference>
<comment type="cofactor">
    <cofactor evidence="1">
        <name>FAD</name>
        <dbReference type="ChEBI" id="CHEBI:57692"/>
    </cofactor>
</comment>
<evidence type="ECO:0000313" key="5">
    <source>
        <dbReference type="EMBL" id="KAA1418318.1"/>
    </source>
</evidence>
<dbReference type="RefSeq" id="WP_149771607.1">
    <property type="nucleotide sequence ID" value="NZ_VDFQ02000007.1"/>
</dbReference>
<dbReference type="SUPFAM" id="SSF51905">
    <property type="entry name" value="FAD/NAD(P)-binding domain"/>
    <property type="match status" value="1"/>
</dbReference>
<dbReference type="Gene3D" id="3.40.30.120">
    <property type="match status" value="1"/>
</dbReference>
<dbReference type="InterPro" id="IPR002938">
    <property type="entry name" value="FAD-bd"/>
</dbReference>
<dbReference type="PANTHER" id="PTHR43004:SF19">
    <property type="entry name" value="BINDING MONOOXYGENASE, PUTATIVE (JCVI)-RELATED"/>
    <property type="match status" value="1"/>
</dbReference>
<evidence type="ECO:0000256" key="3">
    <source>
        <dbReference type="ARBA" id="ARBA00022827"/>
    </source>
</evidence>
<dbReference type="InterPro" id="IPR050641">
    <property type="entry name" value="RIFMO-like"/>
</dbReference>
<dbReference type="PANTHER" id="PTHR43004">
    <property type="entry name" value="TRK SYSTEM POTASSIUM UPTAKE PROTEIN"/>
    <property type="match status" value="1"/>
</dbReference>
<dbReference type="AlphaFoldDB" id="A0A5Q6RJQ3"/>
<dbReference type="OrthoDB" id="3316391at2"/>
<dbReference type="GO" id="GO:0071949">
    <property type="term" value="F:FAD binding"/>
    <property type="evidence" value="ECO:0007669"/>
    <property type="project" value="InterPro"/>
</dbReference>
<organism evidence="5 6">
    <name type="scientific">Mumia zhuanghuii</name>
    <dbReference type="NCBI Taxonomy" id="2585211"/>
    <lineage>
        <taxon>Bacteria</taxon>
        <taxon>Bacillati</taxon>
        <taxon>Actinomycetota</taxon>
        <taxon>Actinomycetes</taxon>
        <taxon>Propionibacteriales</taxon>
        <taxon>Nocardioidaceae</taxon>
        <taxon>Mumia</taxon>
    </lineage>
</organism>
<dbReference type="EMBL" id="VDFQ02000007">
    <property type="protein sequence ID" value="KAA1418318.1"/>
    <property type="molecule type" value="Genomic_DNA"/>
</dbReference>